<name>A0A7X0PB20_9BURK</name>
<dbReference type="Pfam" id="PF11379">
    <property type="entry name" value="DUF3182"/>
    <property type="match status" value="1"/>
</dbReference>
<evidence type="ECO:0000313" key="1">
    <source>
        <dbReference type="EMBL" id="MBB6558595.1"/>
    </source>
</evidence>
<evidence type="ECO:0000313" key="2">
    <source>
        <dbReference type="Proteomes" id="UP000575083"/>
    </source>
</evidence>
<reference evidence="1 2" key="1">
    <citation type="submission" date="2020-08" db="EMBL/GenBank/DDBJ databases">
        <title>Functional genomics of gut bacteria from endangered species of beetles.</title>
        <authorList>
            <person name="Carlos-Shanley C."/>
        </authorList>
    </citation>
    <scope>NUCLEOTIDE SEQUENCE [LARGE SCALE GENOMIC DNA]</scope>
    <source>
        <strain evidence="1 2">S00198</strain>
    </source>
</reference>
<comment type="caution">
    <text evidence="1">The sequence shown here is derived from an EMBL/GenBank/DDBJ whole genome shotgun (WGS) entry which is preliminary data.</text>
</comment>
<accession>A0A7X0PB20</accession>
<keyword evidence="2" id="KW-1185">Reference proteome</keyword>
<protein>
    <recommendedName>
        <fullName evidence="3">Biotin carboxylase</fullName>
    </recommendedName>
</protein>
<dbReference type="Proteomes" id="UP000575083">
    <property type="component" value="Unassembled WGS sequence"/>
</dbReference>
<dbReference type="InterPro" id="IPR021519">
    <property type="entry name" value="DUF3182"/>
</dbReference>
<dbReference type="EMBL" id="JACHLK010000002">
    <property type="protein sequence ID" value="MBB6558595.1"/>
    <property type="molecule type" value="Genomic_DNA"/>
</dbReference>
<evidence type="ECO:0008006" key="3">
    <source>
        <dbReference type="Google" id="ProtNLM"/>
    </source>
</evidence>
<dbReference type="RefSeq" id="WP_184856019.1">
    <property type="nucleotide sequence ID" value="NZ_JACHLK010000002.1"/>
</dbReference>
<sequence length="394" mass="41943">MTSYPSELPLGLEAAHSALALRRREAQETVMPFTRGLRGHASTHEQATRQELVRRLADIKGCAYSLDELPQPIWQGRTYLVPSDTLVGVATAHALGVHGPDDFFGGVVPQAFIATKAITHPLVSFEAAAPEGWNPEFSRLVKRSVLPGYAAFSRADALRAGDALFALGPLRVKPVGETGGRGQTVASTMAALEVCLNALGDSLLEKDGVVLEHNLTEVETLSIGQVRVAGLQASYYGSQRLTPDNHGALVYGGSDLTVVRGDFHALLASTPSGPLHDAVTQALAYDEAVRTCYPGFFASRINYDVAQGLNAAGQWCSGVLEQSWRVGGASGAEVAALEAFHHNPGLRRVRASCVEKFGAPQPIPVGATLYYQGIDPEAGPLTKYTTLEIHDHTA</sequence>
<dbReference type="AlphaFoldDB" id="A0A7X0PB20"/>
<proteinExistence type="predicted"/>
<gene>
    <name evidence="1" type="ORF">HNP48_001259</name>
</gene>
<organism evidence="1 2">
    <name type="scientific">Acidovorax soli</name>
    <dbReference type="NCBI Taxonomy" id="592050"/>
    <lineage>
        <taxon>Bacteria</taxon>
        <taxon>Pseudomonadati</taxon>
        <taxon>Pseudomonadota</taxon>
        <taxon>Betaproteobacteria</taxon>
        <taxon>Burkholderiales</taxon>
        <taxon>Comamonadaceae</taxon>
        <taxon>Acidovorax</taxon>
    </lineage>
</organism>